<gene>
    <name evidence="1" type="ORF">NUW54_g11095</name>
</gene>
<evidence type="ECO:0000313" key="2">
    <source>
        <dbReference type="Proteomes" id="UP001144978"/>
    </source>
</evidence>
<proteinExistence type="predicted"/>
<reference evidence="1" key="1">
    <citation type="submission" date="2022-08" db="EMBL/GenBank/DDBJ databases">
        <title>Genome Sequence of Pycnoporus sanguineus.</title>
        <authorList>
            <person name="Buettner E."/>
        </authorList>
    </citation>
    <scope>NUCLEOTIDE SEQUENCE</scope>
    <source>
        <strain evidence="1">CG-C14</strain>
    </source>
</reference>
<keyword evidence="2" id="KW-1185">Reference proteome</keyword>
<dbReference type="Proteomes" id="UP001144978">
    <property type="component" value="Unassembled WGS sequence"/>
</dbReference>
<accession>A0ACC1NKF6</accession>
<sequence>MVATRASNSEIRPGMVDVPKTRRTTEQVNAAKAAKAADDKKAKKQQQQREENLAEMELDMEEKERTIRRLRDKHSASLIPQSHFAGDSTAKRKRRNSASSDEEGKKATRKKSKAVVEESGSEDPASAREDDDPPLGRSPRWQWSVVRAVRAQRCK</sequence>
<evidence type="ECO:0000313" key="1">
    <source>
        <dbReference type="EMBL" id="KAJ2979755.1"/>
    </source>
</evidence>
<organism evidence="1 2">
    <name type="scientific">Trametes sanguinea</name>
    <dbReference type="NCBI Taxonomy" id="158606"/>
    <lineage>
        <taxon>Eukaryota</taxon>
        <taxon>Fungi</taxon>
        <taxon>Dikarya</taxon>
        <taxon>Basidiomycota</taxon>
        <taxon>Agaricomycotina</taxon>
        <taxon>Agaricomycetes</taxon>
        <taxon>Polyporales</taxon>
        <taxon>Polyporaceae</taxon>
        <taxon>Trametes</taxon>
    </lineage>
</organism>
<name>A0ACC1NKF6_9APHY</name>
<dbReference type="EMBL" id="JANSHE010004213">
    <property type="protein sequence ID" value="KAJ2979755.1"/>
    <property type="molecule type" value="Genomic_DNA"/>
</dbReference>
<comment type="caution">
    <text evidence="1">The sequence shown here is derived from an EMBL/GenBank/DDBJ whole genome shotgun (WGS) entry which is preliminary data.</text>
</comment>
<protein>
    <submittedName>
        <fullName evidence="1">Uncharacterized protein</fullName>
    </submittedName>
</protein>